<dbReference type="InterPro" id="IPR008884">
    <property type="entry name" value="TylF_MeTrfase"/>
</dbReference>
<dbReference type="PANTHER" id="PTHR40036:SF1">
    <property type="entry name" value="MACROCIN O-METHYLTRANSFERASE"/>
    <property type="match status" value="1"/>
</dbReference>
<evidence type="ECO:0000313" key="1">
    <source>
        <dbReference type="EMBL" id="QHS85475.1"/>
    </source>
</evidence>
<evidence type="ECO:0008006" key="2">
    <source>
        <dbReference type="Google" id="ProtNLM"/>
    </source>
</evidence>
<sequence>MLSIIKNIPNINTLPLVYIFEHLKLSHKPNTLWLEFGVASGRSINYISQFTNDKVYGFDSFEGLPEKWRDGFDKGCFTRDGILPLVSPNVELIKGLFNETLVNFIQTQNKKISFIHMDADLYSSTIYIFDVLKDYIDKDCIIVFDELVNYEGFDGENGELRAFYEFVTKNTVDYEWIGMWGNPYGIWQNFYGMPNSYHESAALIIHSIS</sequence>
<accession>A0A6C0AZU0</accession>
<dbReference type="Pfam" id="PF13578">
    <property type="entry name" value="Methyltransf_24"/>
    <property type="match status" value="1"/>
</dbReference>
<protein>
    <recommendedName>
        <fullName evidence="2">Methyltransferase</fullName>
    </recommendedName>
</protein>
<proteinExistence type="predicted"/>
<dbReference type="EMBL" id="MN739043">
    <property type="protein sequence ID" value="QHS85475.1"/>
    <property type="molecule type" value="Genomic_DNA"/>
</dbReference>
<dbReference type="PANTHER" id="PTHR40036">
    <property type="entry name" value="MACROCIN O-METHYLTRANSFERASE"/>
    <property type="match status" value="1"/>
</dbReference>
<name>A0A6C0AZU0_9ZZZZ</name>
<organism evidence="1">
    <name type="scientific">viral metagenome</name>
    <dbReference type="NCBI Taxonomy" id="1070528"/>
    <lineage>
        <taxon>unclassified sequences</taxon>
        <taxon>metagenomes</taxon>
        <taxon>organismal metagenomes</taxon>
    </lineage>
</organism>
<reference evidence="1" key="1">
    <citation type="journal article" date="2020" name="Nature">
        <title>Giant virus diversity and host interactions through global metagenomics.</title>
        <authorList>
            <person name="Schulz F."/>
            <person name="Roux S."/>
            <person name="Paez-Espino D."/>
            <person name="Jungbluth S."/>
            <person name="Walsh D.A."/>
            <person name="Denef V.J."/>
            <person name="McMahon K.D."/>
            <person name="Konstantinidis K.T."/>
            <person name="Eloe-Fadrosh E.A."/>
            <person name="Kyrpides N.C."/>
            <person name="Woyke T."/>
        </authorList>
    </citation>
    <scope>NUCLEOTIDE SEQUENCE</scope>
    <source>
        <strain evidence="1">GVMAG-M-3300009182-78</strain>
    </source>
</reference>
<dbReference type="AlphaFoldDB" id="A0A6C0AZU0"/>
<dbReference type="Gene3D" id="3.40.50.150">
    <property type="entry name" value="Vaccinia Virus protein VP39"/>
    <property type="match status" value="1"/>
</dbReference>
<dbReference type="InterPro" id="IPR029063">
    <property type="entry name" value="SAM-dependent_MTases_sf"/>
</dbReference>
<dbReference type="SUPFAM" id="SSF53335">
    <property type="entry name" value="S-adenosyl-L-methionine-dependent methyltransferases"/>
    <property type="match status" value="1"/>
</dbReference>